<dbReference type="InterPro" id="IPR010535">
    <property type="entry name" value="DUF1110"/>
</dbReference>
<dbReference type="HOGENOM" id="CLU_1410684_0_0_1"/>
<protein>
    <submittedName>
        <fullName evidence="1">Uncharacterized protein</fullName>
    </submittedName>
</protein>
<evidence type="ECO:0000313" key="1">
    <source>
        <dbReference type="EnsemblPlants" id="OMERI01G03640.1"/>
    </source>
</evidence>
<name>A0A0E0BXE0_9ORYZ</name>
<reference evidence="1" key="2">
    <citation type="submission" date="2018-05" db="EMBL/GenBank/DDBJ databases">
        <title>OmerRS3 (Oryza meridionalis Reference Sequence Version 3).</title>
        <authorList>
            <person name="Zhang J."/>
            <person name="Kudrna D."/>
            <person name="Lee S."/>
            <person name="Talag J."/>
            <person name="Welchert J."/>
            <person name="Wing R.A."/>
        </authorList>
    </citation>
    <scope>NUCLEOTIDE SEQUENCE [LARGE SCALE GENOMIC DNA]</scope>
    <source>
        <strain evidence="1">cv. OR44</strain>
    </source>
</reference>
<dbReference type="Gramene" id="OMERI01G03640.1">
    <property type="protein sequence ID" value="OMERI01G03640.1"/>
    <property type="gene ID" value="OMERI01G03640"/>
</dbReference>
<dbReference type="AlphaFoldDB" id="A0A0E0BXE0"/>
<dbReference type="Pfam" id="PF06533">
    <property type="entry name" value="DUF1110"/>
    <property type="match status" value="1"/>
</dbReference>
<dbReference type="PANTHER" id="PTHR35356">
    <property type="entry name" value="OS01G0156300 PROTEIN-RELATED"/>
    <property type="match status" value="1"/>
</dbReference>
<sequence>MEVEVEVELTWMALFQRRVVMADAHCHKLHGLLRGLFGVLDGQAWREMVAVAEETRRMLEAASTELGLAIANMGAATLLAPGGEAPRAWAPAAPLRSVDDDGIDVPRVWLVHFRLQVAAETARRLHDRLEATRVHVCAAEHLAALEEDDGGGDDDGDMAPWMHGLSASKQIDGLMELGETLNLAVDLVAMTAMAREEVF</sequence>
<organism evidence="1">
    <name type="scientific">Oryza meridionalis</name>
    <dbReference type="NCBI Taxonomy" id="40149"/>
    <lineage>
        <taxon>Eukaryota</taxon>
        <taxon>Viridiplantae</taxon>
        <taxon>Streptophyta</taxon>
        <taxon>Embryophyta</taxon>
        <taxon>Tracheophyta</taxon>
        <taxon>Spermatophyta</taxon>
        <taxon>Magnoliopsida</taxon>
        <taxon>Liliopsida</taxon>
        <taxon>Poales</taxon>
        <taxon>Poaceae</taxon>
        <taxon>BOP clade</taxon>
        <taxon>Oryzoideae</taxon>
        <taxon>Oryzeae</taxon>
        <taxon>Oryzinae</taxon>
        <taxon>Oryza</taxon>
    </lineage>
</organism>
<dbReference type="PANTHER" id="PTHR35356:SF1">
    <property type="entry name" value="OS01G0157500 PROTEIN"/>
    <property type="match status" value="1"/>
</dbReference>
<proteinExistence type="predicted"/>
<dbReference type="EnsemblPlants" id="OMERI01G03640.1">
    <property type="protein sequence ID" value="OMERI01G03640.1"/>
    <property type="gene ID" value="OMERI01G03640"/>
</dbReference>
<keyword evidence="2" id="KW-1185">Reference proteome</keyword>
<dbReference type="eggNOG" id="ENOG502R2PU">
    <property type="taxonomic scope" value="Eukaryota"/>
</dbReference>
<reference evidence="1" key="1">
    <citation type="submission" date="2015-04" db="UniProtKB">
        <authorList>
            <consortium name="EnsemblPlants"/>
        </authorList>
    </citation>
    <scope>IDENTIFICATION</scope>
</reference>
<evidence type="ECO:0000313" key="2">
    <source>
        <dbReference type="Proteomes" id="UP000008021"/>
    </source>
</evidence>
<dbReference type="Proteomes" id="UP000008021">
    <property type="component" value="Chromosome 1"/>
</dbReference>
<accession>A0A0E0BXE0</accession>